<dbReference type="RefSeq" id="WP_132114974.1">
    <property type="nucleotide sequence ID" value="NZ_SMJU01000002.1"/>
</dbReference>
<evidence type="ECO:0000313" key="3">
    <source>
        <dbReference type="Proteomes" id="UP000295706"/>
    </source>
</evidence>
<feature type="region of interest" description="Disordered" evidence="1">
    <location>
        <begin position="1"/>
        <end position="83"/>
    </location>
</feature>
<name>A0A4R4KNB2_9BACT</name>
<reference evidence="2 3" key="1">
    <citation type="submission" date="2019-02" db="EMBL/GenBank/DDBJ databases">
        <title>Arundinibacter roseus gen. nov., sp. nov., a new member of the family Cytophagaceae.</title>
        <authorList>
            <person name="Szuroczki S."/>
            <person name="Khayer B."/>
            <person name="Sproer C."/>
            <person name="Toumi M."/>
            <person name="Szabo A."/>
            <person name="Felfoldi T."/>
            <person name="Schumann P."/>
            <person name="Toth E."/>
        </authorList>
    </citation>
    <scope>NUCLEOTIDE SEQUENCE [LARGE SCALE GENOMIC DNA]</scope>
    <source>
        <strain evidence="2 3">DMA-k-7a</strain>
    </source>
</reference>
<sequence>MSTQTNIGPDEIGSPQNPVENPILPNQPEIPEPIAPEENPPIIPPEPETPPFDPVPEYEPVDPGIPELDPDPLPGQYLDEPLL</sequence>
<accession>A0A4R4KNB2</accession>
<evidence type="ECO:0000256" key="1">
    <source>
        <dbReference type="SAM" id="MobiDB-lite"/>
    </source>
</evidence>
<dbReference type="EMBL" id="SMJU01000002">
    <property type="protein sequence ID" value="TDB68219.1"/>
    <property type="molecule type" value="Genomic_DNA"/>
</dbReference>
<feature type="compositionally biased region" description="Pro residues" evidence="1">
    <location>
        <begin position="28"/>
        <end position="54"/>
    </location>
</feature>
<dbReference type="AlphaFoldDB" id="A0A4R4KNB2"/>
<comment type="caution">
    <text evidence="2">The sequence shown here is derived from an EMBL/GenBank/DDBJ whole genome shotgun (WGS) entry which is preliminary data.</text>
</comment>
<dbReference type="Proteomes" id="UP000295706">
    <property type="component" value="Unassembled WGS sequence"/>
</dbReference>
<evidence type="ECO:0000313" key="2">
    <source>
        <dbReference type="EMBL" id="TDB68219.1"/>
    </source>
</evidence>
<protein>
    <submittedName>
        <fullName evidence="2">Filamentous hemagglutinin</fullName>
    </submittedName>
</protein>
<gene>
    <name evidence="2" type="ORF">EZE20_04670</name>
</gene>
<organism evidence="2 3">
    <name type="scientific">Arundinibacter roseus</name>
    <dbReference type="NCBI Taxonomy" id="2070510"/>
    <lineage>
        <taxon>Bacteria</taxon>
        <taxon>Pseudomonadati</taxon>
        <taxon>Bacteroidota</taxon>
        <taxon>Cytophagia</taxon>
        <taxon>Cytophagales</taxon>
        <taxon>Spirosomataceae</taxon>
        <taxon>Arundinibacter</taxon>
    </lineage>
</organism>
<keyword evidence="3" id="KW-1185">Reference proteome</keyword>
<proteinExistence type="predicted"/>